<gene>
    <name evidence="3" type="ORF">HU200_023614</name>
</gene>
<proteinExistence type="inferred from homology"/>
<name>A0A835C8K6_9POAL</name>
<dbReference type="GO" id="GO:0016747">
    <property type="term" value="F:acyltransferase activity, transferring groups other than amino-acyl groups"/>
    <property type="evidence" value="ECO:0007669"/>
    <property type="project" value="UniProtKB-ARBA"/>
</dbReference>
<protein>
    <submittedName>
        <fullName evidence="3">Uncharacterized protein</fullName>
    </submittedName>
</protein>
<reference evidence="3" key="1">
    <citation type="submission" date="2020-07" db="EMBL/GenBank/DDBJ databases">
        <title>Genome sequence and genetic diversity analysis of an under-domesticated orphan crop, white fonio (Digitaria exilis).</title>
        <authorList>
            <person name="Bennetzen J.L."/>
            <person name="Chen S."/>
            <person name="Ma X."/>
            <person name="Wang X."/>
            <person name="Yssel A.E.J."/>
            <person name="Chaluvadi S.R."/>
            <person name="Johnson M."/>
            <person name="Gangashetty P."/>
            <person name="Hamidou F."/>
            <person name="Sanogo M.D."/>
            <person name="Zwaenepoel A."/>
            <person name="Wallace J."/>
            <person name="Van De Peer Y."/>
            <person name="Van Deynze A."/>
        </authorList>
    </citation>
    <scope>NUCLEOTIDE SEQUENCE</scope>
    <source>
        <tissue evidence="3">Leaves</tissue>
    </source>
</reference>
<keyword evidence="4" id="KW-1185">Reference proteome</keyword>
<keyword evidence="2" id="KW-0808">Transferase</keyword>
<dbReference type="InterPro" id="IPR023213">
    <property type="entry name" value="CAT-like_dom_sf"/>
</dbReference>
<evidence type="ECO:0000313" key="3">
    <source>
        <dbReference type="EMBL" id="KAF8720711.1"/>
    </source>
</evidence>
<dbReference type="AlphaFoldDB" id="A0A835C8K6"/>
<sequence length="471" mass="50800">MASLTAAAPLKFTVRRRPAVLVAPAAPTPRELKLLSDIDDQESVRVHVPGILLYRRNESMAGRDPVAVIRDAVARALVHYYPLAGRLREVEGGKLAVDCTGEGVLFIEADADIHLEQLGEPLLPPFPCLHELLFDVPGSSAIIDAPLMLFQVTRLACGGFILAVRVNHTMADGLGMVQFGAAIAELARGAPAPTVTPMWERELLMARDPPRPSVAHREYDEPEGTDDTFTSLDDLAHRCFFFTPRDVATLRDLLLGAPQLRARATTFDVLAGCLWKCRTAALAPAADVEMRMMCAVNVRGIIRGAAASAGGGGIPRDYYGNAVVCPVAVSAAGALCANPVSYAAELVKQAKEKVDMEYIRSVADLVVLRGRPPLSFMRTYVVSDVRKAPAAHLDFGWGRPVYGGPAEVGGDLAWVASYFVSVTNDRGEELGIAVPVCLPRPAMERFAEEMGKLLQRPLVDVAVRQHPRSAL</sequence>
<evidence type="ECO:0000256" key="2">
    <source>
        <dbReference type="ARBA" id="ARBA00022679"/>
    </source>
</evidence>
<dbReference type="Pfam" id="PF02458">
    <property type="entry name" value="Transferase"/>
    <property type="match status" value="1"/>
</dbReference>
<dbReference type="EMBL" id="JACEFO010001691">
    <property type="protein sequence ID" value="KAF8720711.1"/>
    <property type="molecule type" value="Genomic_DNA"/>
</dbReference>
<organism evidence="3 4">
    <name type="scientific">Digitaria exilis</name>
    <dbReference type="NCBI Taxonomy" id="1010633"/>
    <lineage>
        <taxon>Eukaryota</taxon>
        <taxon>Viridiplantae</taxon>
        <taxon>Streptophyta</taxon>
        <taxon>Embryophyta</taxon>
        <taxon>Tracheophyta</taxon>
        <taxon>Spermatophyta</taxon>
        <taxon>Magnoliopsida</taxon>
        <taxon>Liliopsida</taxon>
        <taxon>Poales</taxon>
        <taxon>Poaceae</taxon>
        <taxon>PACMAD clade</taxon>
        <taxon>Panicoideae</taxon>
        <taxon>Panicodae</taxon>
        <taxon>Paniceae</taxon>
        <taxon>Anthephorinae</taxon>
        <taxon>Digitaria</taxon>
    </lineage>
</organism>
<dbReference type="InterPro" id="IPR050898">
    <property type="entry name" value="Plant_acyltransferase"/>
</dbReference>
<dbReference type="OrthoDB" id="444127at2759"/>
<comment type="caution">
    <text evidence="3">The sequence shown here is derived from an EMBL/GenBank/DDBJ whole genome shotgun (WGS) entry which is preliminary data.</text>
</comment>
<dbReference type="Gene3D" id="3.30.559.10">
    <property type="entry name" value="Chloramphenicol acetyltransferase-like domain"/>
    <property type="match status" value="2"/>
</dbReference>
<comment type="similarity">
    <text evidence="1">Belongs to the plant acyltransferase family.</text>
</comment>
<dbReference type="PANTHER" id="PTHR31147">
    <property type="entry name" value="ACYL TRANSFERASE 4"/>
    <property type="match status" value="1"/>
</dbReference>
<accession>A0A835C8K6</accession>
<dbReference type="PANTHER" id="PTHR31147:SF66">
    <property type="entry name" value="OS05G0315700 PROTEIN"/>
    <property type="match status" value="1"/>
</dbReference>
<evidence type="ECO:0000313" key="4">
    <source>
        <dbReference type="Proteomes" id="UP000636709"/>
    </source>
</evidence>
<dbReference type="Proteomes" id="UP000636709">
    <property type="component" value="Unassembled WGS sequence"/>
</dbReference>
<evidence type="ECO:0000256" key="1">
    <source>
        <dbReference type="ARBA" id="ARBA00009861"/>
    </source>
</evidence>